<dbReference type="OrthoDB" id="147178at2"/>
<protein>
    <submittedName>
        <fullName evidence="6">Bifunctional 3-phenylpropionate/cinnamic acid dioxygenase ferredoxin subunit</fullName>
    </submittedName>
</protein>
<dbReference type="GO" id="GO:0004497">
    <property type="term" value="F:monooxygenase activity"/>
    <property type="evidence" value="ECO:0007669"/>
    <property type="project" value="UniProtKB-ARBA"/>
</dbReference>
<dbReference type="GO" id="GO:0051213">
    <property type="term" value="F:dioxygenase activity"/>
    <property type="evidence" value="ECO:0007669"/>
    <property type="project" value="UniProtKB-KW"/>
</dbReference>
<keyword evidence="2" id="KW-0479">Metal-binding</keyword>
<dbReference type="GO" id="GO:0051537">
    <property type="term" value="F:2 iron, 2 sulfur cluster binding"/>
    <property type="evidence" value="ECO:0007669"/>
    <property type="project" value="UniProtKB-KW"/>
</dbReference>
<dbReference type="InterPro" id="IPR017941">
    <property type="entry name" value="Rieske_2Fe-2S"/>
</dbReference>
<keyword evidence="6" id="KW-0223">Dioxygenase</keyword>
<dbReference type="InterPro" id="IPR036922">
    <property type="entry name" value="Rieske_2Fe-2S_sf"/>
</dbReference>
<dbReference type="Proteomes" id="UP000294744">
    <property type="component" value="Unassembled WGS sequence"/>
</dbReference>
<reference evidence="6 7" key="1">
    <citation type="submission" date="2019-03" db="EMBL/GenBank/DDBJ databases">
        <title>Draft genome sequences of novel Actinobacteria.</title>
        <authorList>
            <person name="Sahin N."/>
            <person name="Ay H."/>
            <person name="Saygin H."/>
        </authorList>
    </citation>
    <scope>NUCLEOTIDE SEQUENCE [LARGE SCALE GENOMIC DNA]</scope>
    <source>
        <strain evidence="6 7">16K404</strain>
    </source>
</reference>
<dbReference type="PANTHER" id="PTHR21496">
    <property type="entry name" value="FERREDOXIN-RELATED"/>
    <property type="match status" value="1"/>
</dbReference>
<dbReference type="SUPFAM" id="SSF50022">
    <property type="entry name" value="ISP domain"/>
    <property type="match status" value="1"/>
</dbReference>
<dbReference type="CDD" id="cd03528">
    <property type="entry name" value="Rieske_RO_ferredoxin"/>
    <property type="match status" value="1"/>
</dbReference>
<dbReference type="Gene3D" id="2.102.10.10">
    <property type="entry name" value="Rieske [2Fe-2S] iron-sulphur domain"/>
    <property type="match status" value="1"/>
</dbReference>
<dbReference type="EMBL" id="SMKV01000030">
    <property type="protein sequence ID" value="TDC89782.1"/>
    <property type="molecule type" value="Genomic_DNA"/>
</dbReference>
<keyword evidence="1" id="KW-0001">2Fe-2S</keyword>
<dbReference type="Pfam" id="PF00355">
    <property type="entry name" value="Rieske"/>
    <property type="match status" value="1"/>
</dbReference>
<dbReference type="GO" id="GO:0046872">
    <property type="term" value="F:metal ion binding"/>
    <property type="evidence" value="ECO:0007669"/>
    <property type="project" value="UniProtKB-KW"/>
</dbReference>
<evidence type="ECO:0000259" key="5">
    <source>
        <dbReference type="PROSITE" id="PS51296"/>
    </source>
</evidence>
<name>A0A4R4ULG8_9PSEU</name>
<keyword evidence="4" id="KW-0411">Iron-sulfur</keyword>
<accession>A0A4R4ULG8</accession>
<organism evidence="6 7">
    <name type="scientific">Saccharopolyspora aridisoli</name>
    <dbReference type="NCBI Taxonomy" id="2530385"/>
    <lineage>
        <taxon>Bacteria</taxon>
        <taxon>Bacillati</taxon>
        <taxon>Actinomycetota</taxon>
        <taxon>Actinomycetes</taxon>
        <taxon>Pseudonocardiales</taxon>
        <taxon>Pseudonocardiaceae</taxon>
        <taxon>Saccharopolyspora</taxon>
    </lineage>
</organism>
<evidence type="ECO:0000256" key="4">
    <source>
        <dbReference type="ARBA" id="ARBA00023014"/>
    </source>
</evidence>
<feature type="domain" description="Rieske" evidence="5">
    <location>
        <begin position="8"/>
        <end position="102"/>
    </location>
</feature>
<keyword evidence="6" id="KW-0560">Oxidoreductase</keyword>
<comment type="caution">
    <text evidence="6">The sequence shown here is derived from an EMBL/GenBank/DDBJ whole genome shotgun (WGS) entry which is preliminary data.</text>
</comment>
<gene>
    <name evidence="6" type="ORF">E1161_20755</name>
</gene>
<evidence type="ECO:0000256" key="2">
    <source>
        <dbReference type="ARBA" id="ARBA00022723"/>
    </source>
</evidence>
<dbReference type="NCBIfam" id="NF007422">
    <property type="entry name" value="PRK09965.1"/>
    <property type="match status" value="1"/>
</dbReference>
<keyword evidence="3" id="KW-0408">Iron</keyword>
<keyword evidence="7" id="KW-1185">Reference proteome</keyword>
<evidence type="ECO:0000313" key="6">
    <source>
        <dbReference type="EMBL" id="TDC89782.1"/>
    </source>
</evidence>
<dbReference type="AlphaFoldDB" id="A0A4R4ULG8"/>
<dbReference type="PROSITE" id="PS51296">
    <property type="entry name" value="RIESKE"/>
    <property type="match status" value="1"/>
</dbReference>
<evidence type="ECO:0000256" key="1">
    <source>
        <dbReference type="ARBA" id="ARBA00022714"/>
    </source>
</evidence>
<dbReference type="PANTHER" id="PTHR21496:SF23">
    <property type="entry name" value="3-PHENYLPROPIONATE_CINNAMIC ACID DIOXYGENASE FERREDOXIN SUBUNIT"/>
    <property type="match status" value="1"/>
</dbReference>
<evidence type="ECO:0000313" key="7">
    <source>
        <dbReference type="Proteomes" id="UP000294744"/>
    </source>
</evidence>
<sequence>MPPATHRVRVCGVHEFPPGTVRRLNTLPPVAVFNVAGRLYAIDDVCSHAWAVLSDGHFDGTSLECPVHLSRFDVRSGEPLCPPATEPLRTHQVEISGDEVVVHVDIGRPL</sequence>
<dbReference type="GO" id="GO:0016705">
    <property type="term" value="F:oxidoreductase activity, acting on paired donors, with incorporation or reduction of molecular oxygen"/>
    <property type="evidence" value="ECO:0007669"/>
    <property type="project" value="UniProtKB-ARBA"/>
</dbReference>
<dbReference type="RefSeq" id="WP_132625837.1">
    <property type="nucleotide sequence ID" value="NZ_SMKV01000030.1"/>
</dbReference>
<proteinExistence type="predicted"/>
<evidence type="ECO:0000256" key="3">
    <source>
        <dbReference type="ARBA" id="ARBA00023004"/>
    </source>
</evidence>